<keyword evidence="3" id="KW-1185">Reference proteome</keyword>
<dbReference type="EMBL" id="JAUIQD010000008">
    <property type="protein sequence ID" value="KAK3341827.1"/>
    <property type="molecule type" value="Genomic_DNA"/>
</dbReference>
<evidence type="ECO:0000313" key="3">
    <source>
        <dbReference type="Proteomes" id="UP001275084"/>
    </source>
</evidence>
<gene>
    <name evidence="2" type="ORF">B0T25DRAFT_523065</name>
</gene>
<comment type="caution">
    <text evidence="2">The sequence shown here is derived from an EMBL/GenBank/DDBJ whole genome shotgun (WGS) entry which is preliminary data.</text>
</comment>
<feature type="transmembrane region" description="Helical" evidence="1">
    <location>
        <begin position="49"/>
        <end position="70"/>
    </location>
</feature>
<dbReference type="Proteomes" id="UP001275084">
    <property type="component" value="Unassembled WGS sequence"/>
</dbReference>
<keyword evidence="1" id="KW-0812">Transmembrane</keyword>
<sequence length="181" mass="18728">MERLSVQSGRPNRYGLPALILAPLVPTPSAITILVTVPVPPLFTVTTTVAAAIAIAAAVMTEAIIAVARGKALLAVAKKMGEEMGKEEQSADKLAAAIVANGQPNMADVTTALCQPGPLRHPVAHMGQQRDAVRGRAAAKESLLASPKKGLAKILANCSLAKSNGYIWIDTSSVRVSSAED</sequence>
<evidence type="ECO:0000313" key="2">
    <source>
        <dbReference type="EMBL" id="KAK3341827.1"/>
    </source>
</evidence>
<reference evidence="2" key="1">
    <citation type="journal article" date="2023" name="Mol. Phylogenet. Evol.">
        <title>Genome-scale phylogeny and comparative genomics of the fungal order Sordariales.</title>
        <authorList>
            <person name="Hensen N."/>
            <person name="Bonometti L."/>
            <person name="Westerberg I."/>
            <person name="Brannstrom I.O."/>
            <person name="Guillou S."/>
            <person name="Cros-Aarteil S."/>
            <person name="Calhoun S."/>
            <person name="Haridas S."/>
            <person name="Kuo A."/>
            <person name="Mondo S."/>
            <person name="Pangilinan J."/>
            <person name="Riley R."/>
            <person name="LaButti K."/>
            <person name="Andreopoulos B."/>
            <person name="Lipzen A."/>
            <person name="Chen C."/>
            <person name="Yan M."/>
            <person name="Daum C."/>
            <person name="Ng V."/>
            <person name="Clum A."/>
            <person name="Steindorff A."/>
            <person name="Ohm R.A."/>
            <person name="Martin F."/>
            <person name="Silar P."/>
            <person name="Natvig D.O."/>
            <person name="Lalanne C."/>
            <person name="Gautier V."/>
            <person name="Ament-Velasquez S.L."/>
            <person name="Kruys A."/>
            <person name="Hutchinson M.I."/>
            <person name="Powell A.J."/>
            <person name="Barry K."/>
            <person name="Miller A.N."/>
            <person name="Grigoriev I.V."/>
            <person name="Debuchy R."/>
            <person name="Gladieux P."/>
            <person name="Hiltunen Thoren M."/>
            <person name="Johannesson H."/>
        </authorList>
    </citation>
    <scope>NUCLEOTIDE SEQUENCE</scope>
    <source>
        <strain evidence="2">CBS 955.72</strain>
    </source>
</reference>
<keyword evidence="1" id="KW-1133">Transmembrane helix</keyword>
<dbReference type="AlphaFoldDB" id="A0AAJ0H7K2"/>
<organism evidence="2 3">
    <name type="scientific">Lasiosphaeria hispida</name>
    <dbReference type="NCBI Taxonomy" id="260671"/>
    <lineage>
        <taxon>Eukaryota</taxon>
        <taxon>Fungi</taxon>
        <taxon>Dikarya</taxon>
        <taxon>Ascomycota</taxon>
        <taxon>Pezizomycotina</taxon>
        <taxon>Sordariomycetes</taxon>
        <taxon>Sordariomycetidae</taxon>
        <taxon>Sordariales</taxon>
        <taxon>Lasiosphaeriaceae</taxon>
        <taxon>Lasiosphaeria</taxon>
    </lineage>
</organism>
<accession>A0AAJ0H7K2</accession>
<proteinExistence type="predicted"/>
<evidence type="ECO:0000256" key="1">
    <source>
        <dbReference type="SAM" id="Phobius"/>
    </source>
</evidence>
<reference evidence="2" key="2">
    <citation type="submission" date="2023-06" db="EMBL/GenBank/DDBJ databases">
        <authorList>
            <consortium name="Lawrence Berkeley National Laboratory"/>
            <person name="Haridas S."/>
            <person name="Hensen N."/>
            <person name="Bonometti L."/>
            <person name="Westerberg I."/>
            <person name="Brannstrom I.O."/>
            <person name="Guillou S."/>
            <person name="Cros-Aarteil S."/>
            <person name="Calhoun S."/>
            <person name="Kuo A."/>
            <person name="Mondo S."/>
            <person name="Pangilinan J."/>
            <person name="Riley R."/>
            <person name="Labutti K."/>
            <person name="Andreopoulos B."/>
            <person name="Lipzen A."/>
            <person name="Chen C."/>
            <person name="Yanf M."/>
            <person name="Daum C."/>
            <person name="Ng V."/>
            <person name="Clum A."/>
            <person name="Steindorff A."/>
            <person name="Ohm R."/>
            <person name="Martin F."/>
            <person name="Silar P."/>
            <person name="Natvig D."/>
            <person name="Lalanne C."/>
            <person name="Gautier V."/>
            <person name="Ament-Velasquez S.L."/>
            <person name="Kruys A."/>
            <person name="Hutchinson M.I."/>
            <person name="Powell A.J."/>
            <person name="Barry K."/>
            <person name="Miller A.N."/>
            <person name="Grigoriev I.V."/>
            <person name="Debuchy R."/>
            <person name="Gladieux P."/>
            <person name="Thoren M.H."/>
            <person name="Johannesson H."/>
        </authorList>
    </citation>
    <scope>NUCLEOTIDE SEQUENCE</scope>
    <source>
        <strain evidence="2">CBS 955.72</strain>
    </source>
</reference>
<name>A0AAJ0H7K2_9PEZI</name>
<keyword evidence="1" id="KW-0472">Membrane</keyword>
<feature type="transmembrane region" description="Helical" evidence="1">
    <location>
        <begin position="14"/>
        <end position="37"/>
    </location>
</feature>
<protein>
    <submittedName>
        <fullName evidence="2">Uncharacterized protein</fullName>
    </submittedName>
</protein>